<proteinExistence type="predicted"/>
<dbReference type="AlphaFoldDB" id="A0A5E8GTT9"/>
<name>A0A5E8GTT9_ROSAD</name>
<organism evidence="1 2">
    <name type="scientific">Roseibium alexandrii (strain DSM 17067 / NCIMB 14079 / DFL-11)</name>
    <name type="common">Labrenzia alexandrii</name>
    <dbReference type="NCBI Taxonomy" id="244592"/>
    <lineage>
        <taxon>Bacteria</taxon>
        <taxon>Pseudomonadati</taxon>
        <taxon>Pseudomonadota</taxon>
        <taxon>Alphaproteobacteria</taxon>
        <taxon>Hyphomicrobiales</taxon>
        <taxon>Stappiaceae</taxon>
        <taxon>Roseibium</taxon>
    </lineage>
</organism>
<dbReference type="Proteomes" id="UP000004703">
    <property type="component" value="Chromosome"/>
</dbReference>
<gene>
    <name evidence="1" type="ORF">SADFL11_178</name>
</gene>
<evidence type="ECO:0000313" key="1">
    <source>
        <dbReference type="EMBL" id="EEE42892.2"/>
    </source>
</evidence>
<reference evidence="1 2" key="1">
    <citation type="submission" date="2008-01" db="EMBL/GenBank/DDBJ databases">
        <authorList>
            <person name="Wagner-Dobler I."/>
            <person name="Ferriera S."/>
            <person name="Johnson J."/>
            <person name="Kravitz S."/>
            <person name="Beeson K."/>
            <person name="Sutton G."/>
            <person name="Rogers Y.-H."/>
            <person name="Friedman R."/>
            <person name="Frazier M."/>
            <person name="Venter J.C."/>
        </authorList>
    </citation>
    <scope>NUCLEOTIDE SEQUENCE [LARGE SCALE GENOMIC DNA]</scope>
    <source>
        <strain evidence="2">DSM 17067 / NCIMB 14079 / DFL-11</strain>
    </source>
</reference>
<protein>
    <submittedName>
        <fullName evidence="1">Phage DNA packaging protein, Nu1 subunit of terminase</fullName>
    </submittedName>
</protein>
<evidence type="ECO:0000313" key="2">
    <source>
        <dbReference type="Proteomes" id="UP000004703"/>
    </source>
</evidence>
<reference evidence="1 2" key="2">
    <citation type="submission" date="2013-04" db="EMBL/GenBank/DDBJ databases">
        <authorList>
            <person name="Fiebig A."/>
            <person name="Pradella S."/>
            <person name="Wagner-Doebler I."/>
        </authorList>
    </citation>
    <scope>NUCLEOTIDE SEQUENCE [LARGE SCALE GENOMIC DNA]</scope>
    <source>
        <strain evidence="2">DSM 17067 / NCIMB 14079 / DFL-11</strain>
    </source>
</reference>
<dbReference type="RefSeq" id="WP_134852913.1">
    <property type="nucleotide sequence ID" value="NZ_CM011002.1"/>
</dbReference>
<accession>A0A5E8GTT9</accession>
<dbReference type="EMBL" id="ACCU02000003">
    <property type="protein sequence ID" value="EEE42892.2"/>
    <property type="molecule type" value="Genomic_DNA"/>
</dbReference>
<comment type="caution">
    <text evidence="1">The sequence shown here is derived from an EMBL/GenBank/DDBJ whole genome shotgun (WGS) entry which is preliminary data.</text>
</comment>
<sequence length="180" mass="19894">MTGKVKRLAPGFSTMYATASQMADILGMSKQNLAKLTQKGILTREENESDLPYNVQNTIQAYALRMREQAAGRSGGGEYDLVSERARETYHKANLAEIKAAEARKEVISRNLILSAWARVMATSRSRLLGLGSRLRKQMPSLTDEQIEIIDNEVHSTLEHLASGGEIAVERVLKDGSTDE</sequence>